<accession>A0A1G5QIM0</accession>
<evidence type="ECO:0000256" key="3">
    <source>
        <dbReference type="ARBA" id="ARBA00022729"/>
    </source>
</evidence>
<dbReference type="GO" id="GO:0042597">
    <property type="term" value="C:periplasmic space"/>
    <property type="evidence" value="ECO:0007669"/>
    <property type="project" value="UniProtKB-SubCell"/>
</dbReference>
<dbReference type="InterPro" id="IPR052211">
    <property type="entry name" value="Cpx_auxiliary_protein"/>
</dbReference>
<proteinExistence type="inferred from homology"/>
<comment type="similarity">
    <text evidence="2">Belongs to the CpxP/Spy family.</text>
</comment>
<organism evidence="7 8">
    <name type="scientific">Thiohalomonas denitrificans</name>
    <dbReference type="NCBI Taxonomy" id="415747"/>
    <lineage>
        <taxon>Bacteria</taxon>
        <taxon>Pseudomonadati</taxon>
        <taxon>Pseudomonadota</taxon>
        <taxon>Gammaproteobacteria</taxon>
        <taxon>Thiohalomonadales</taxon>
        <taxon>Thiohalomonadaceae</taxon>
        <taxon>Thiohalomonas</taxon>
    </lineage>
</organism>
<dbReference type="Gene3D" id="1.20.120.1490">
    <property type="match status" value="1"/>
</dbReference>
<gene>
    <name evidence="7" type="ORF">SAMN03097708_02178</name>
</gene>
<dbReference type="RefSeq" id="WP_092996714.1">
    <property type="nucleotide sequence ID" value="NZ_FMWD01000006.1"/>
</dbReference>
<evidence type="ECO:0000256" key="1">
    <source>
        <dbReference type="ARBA" id="ARBA00004418"/>
    </source>
</evidence>
<evidence type="ECO:0000313" key="8">
    <source>
        <dbReference type="Proteomes" id="UP000199648"/>
    </source>
</evidence>
<dbReference type="InterPro" id="IPR012899">
    <property type="entry name" value="LTXXQ"/>
</dbReference>
<protein>
    <submittedName>
        <fullName evidence="7">Heavy-metal resistance</fullName>
    </submittedName>
</protein>
<dbReference type="Pfam" id="PF07813">
    <property type="entry name" value="LTXXQ"/>
    <property type="match status" value="1"/>
</dbReference>
<dbReference type="EMBL" id="FMWD01000006">
    <property type="protein sequence ID" value="SCZ61673.1"/>
    <property type="molecule type" value="Genomic_DNA"/>
</dbReference>
<keyword evidence="3 6" id="KW-0732">Signal</keyword>
<evidence type="ECO:0000313" key="7">
    <source>
        <dbReference type="EMBL" id="SCZ61673.1"/>
    </source>
</evidence>
<evidence type="ECO:0000256" key="2">
    <source>
        <dbReference type="ARBA" id="ARBA00008441"/>
    </source>
</evidence>
<feature type="compositionally biased region" description="Low complexity" evidence="5">
    <location>
        <begin position="26"/>
        <end position="36"/>
    </location>
</feature>
<dbReference type="Proteomes" id="UP000199648">
    <property type="component" value="Unassembled WGS sequence"/>
</dbReference>
<feature type="signal peptide" evidence="6">
    <location>
        <begin position="1"/>
        <end position="25"/>
    </location>
</feature>
<dbReference type="STRING" id="415747.SAMN03097708_02178"/>
<reference evidence="7 8" key="1">
    <citation type="submission" date="2016-10" db="EMBL/GenBank/DDBJ databases">
        <authorList>
            <person name="de Groot N.N."/>
        </authorList>
    </citation>
    <scope>NUCLEOTIDE SEQUENCE [LARGE SCALE GENOMIC DNA]</scope>
    <source>
        <strain evidence="7 8">HLD2</strain>
    </source>
</reference>
<sequence>MKQRNLWALALSGLMGVLAVTGASAQQPQQQRPGPGMMQGQGAGPAMRGGPGMMQGGPGMGPGMMGPGMMQGYGYGTGIWSLNLTDQQRQQLGEIMQQQQKQQWERRSQMQEAMNQLNQLYAKETPDAEKVGEVYTRMGKIQREIAESQVRAHNRMWELLTEEQRQQLRGQGWRGQP</sequence>
<feature type="region of interest" description="Disordered" evidence="5">
    <location>
        <begin position="24"/>
        <end position="50"/>
    </location>
</feature>
<dbReference type="AlphaFoldDB" id="A0A1G5QIM0"/>
<evidence type="ECO:0000256" key="6">
    <source>
        <dbReference type="SAM" id="SignalP"/>
    </source>
</evidence>
<keyword evidence="8" id="KW-1185">Reference proteome</keyword>
<feature type="compositionally biased region" description="Gly residues" evidence="5">
    <location>
        <begin position="37"/>
        <end position="50"/>
    </location>
</feature>
<evidence type="ECO:0000256" key="5">
    <source>
        <dbReference type="SAM" id="MobiDB-lite"/>
    </source>
</evidence>
<evidence type="ECO:0000256" key="4">
    <source>
        <dbReference type="ARBA" id="ARBA00022764"/>
    </source>
</evidence>
<keyword evidence="4" id="KW-0574">Periplasm</keyword>
<dbReference type="PANTHER" id="PTHR38102:SF1">
    <property type="entry name" value="PERIPLASMIC CHAPERONE SPY"/>
    <property type="match status" value="1"/>
</dbReference>
<comment type="subcellular location">
    <subcellularLocation>
        <location evidence="1">Periplasm</location>
    </subcellularLocation>
</comment>
<name>A0A1G5QIM0_9GAMM</name>
<dbReference type="PANTHER" id="PTHR38102">
    <property type="entry name" value="PERIPLASMIC CHAPERONE SPY"/>
    <property type="match status" value="1"/>
</dbReference>
<feature type="chain" id="PRO_5011460372" evidence="6">
    <location>
        <begin position="26"/>
        <end position="177"/>
    </location>
</feature>